<reference evidence="2 3" key="1">
    <citation type="submission" date="2020-08" db="EMBL/GenBank/DDBJ databases">
        <title>Plant Genome Project.</title>
        <authorList>
            <person name="Zhang R.-G."/>
        </authorList>
    </citation>
    <scope>NUCLEOTIDE SEQUENCE [LARGE SCALE GENOMIC DNA]</scope>
    <source>
        <tissue evidence="2">Rhizome</tissue>
    </source>
</reference>
<evidence type="ECO:0000256" key="1">
    <source>
        <dbReference type="SAM" id="MobiDB-lite"/>
    </source>
</evidence>
<feature type="compositionally biased region" description="Polar residues" evidence="1">
    <location>
        <begin position="60"/>
        <end position="79"/>
    </location>
</feature>
<evidence type="ECO:0000313" key="3">
    <source>
        <dbReference type="Proteomes" id="UP000734854"/>
    </source>
</evidence>
<comment type="caution">
    <text evidence="2">The sequence shown here is derived from an EMBL/GenBank/DDBJ whole genome shotgun (WGS) entry which is preliminary data.</text>
</comment>
<dbReference type="Proteomes" id="UP000734854">
    <property type="component" value="Unassembled WGS sequence"/>
</dbReference>
<dbReference type="EMBL" id="JACMSC010000012">
    <property type="protein sequence ID" value="KAG6496877.1"/>
    <property type="molecule type" value="Genomic_DNA"/>
</dbReference>
<feature type="region of interest" description="Disordered" evidence="1">
    <location>
        <begin position="59"/>
        <end position="79"/>
    </location>
</feature>
<organism evidence="2 3">
    <name type="scientific">Zingiber officinale</name>
    <name type="common">Ginger</name>
    <name type="synonym">Amomum zingiber</name>
    <dbReference type="NCBI Taxonomy" id="94328"/>
    <lineage>
        <taxon>Eukaryota</taxon>
        <taxon>Viridiplantae</taxon>
        <taxon>Streptophyta</taxon>
        <taxon>Embryophyta</taxon>
        <taxon>Tracheophyta</taxon>
        <taxon>Spermatophyta</taxon>
        <taxon>Magnoliopsida</taxon>
        <taxon>Liliopsida</taxon>
        <taxon>Zingiberales</taxon>
        <taxon>Zingiberaceae</taxon>
        <taxon>Zingiber</taxon>
    </lineage>
</organism>
<feature type="region of interest" description="Disordered" evidence="1">
    <location>
        <begin position="173"/>
        <end position="201"/>
    </location>
</feature>
<keyword evidence="3" id="KW-1185">Reference proteome</keyword>
<accession>A0A8J5GCA7</accession>
<dbReference type="AlphaFoldDB" id="A0A8J5GCA7"/>
<feature type="compositionally biased region" description="Acidic residues" evidence="1">
    <location>
        <begin position="182"/>
        <end position="201"/>
    </location>
</feature>
<protein>
    <submittedName>
        <fullName evidence="2">Uncharacterized protein</fullName>
    </submittedName>
</protein>
<sequence length="201" mass="22481">MRVLADRDRALGDLEVGSSDVGVSEDVLEFVDDLVKCPESWLEFPIVDSMRIKAKEISNREATQSHVPDSQSSTLSATDKSVSIQQEHGDAWQDTTMVKTQSQQSIDRWSEVSGGADGATMLHPDGISFGNKGNALVMEKYMDSLFPKEQGHLPPYLRRKHISTDEENVRYRKGSKLKVSSDEESSDWQAVEDSDFEVLEK</sequence>
<name>A0A8J5GCA7_ZINOF</name>
<proteinExistence type="predicted"/>
<evidence type="ECO:0000313" key="2">
    <source>
        <dbReference type="EMBL" id="KAG6496877.1"/>
    </source>
</evidence>
<gene>
    <name evidence="2" type="ORF">ZIOFF_044752</name>
</gene>